<accession>A0A0C3F6Q0</accession>
<dbReference type="STRING" id="765440.A0A0C3F6Q0"/>
<dbReference type="AlphaFoldDB" id="A0A0C3F6Q0"/>
<dbReference type="EMBL" id="KN833045">
    <property type="protein sequence ID" value="KIM75594.1"/>
    <property type="molecule type" value="Genomic_DNA"/>
</dbReference>
<sequence>MHKDTLGEAEVKQKKRKDHSDSLGSLTAWTAPSGSKKSRVTVEEVEIKEDIGPLQSTLTPPVASSSSTTQIPKASTRTNPIYLFYESVALNANKLSGLIGHLKVHFPAMHQLYLVLKDRKEPPTDDNIAIAARWKVLDPTNWLGSIQVRILQRLYGTPWKHTVHLAAVELLKGIGVLKHNKKKKGEDNYQDSVTAPIDRTFDDDAIGQEEDKEEQDEDDSSQMLLGVLSAIEKFNQVLNGAKLG</sequence>
<dbReference type="Proteomes" id="UP000054166">
    <property type="component" value="Unassembled WGS sequence"/>
</dbReference>
<reference evidence="2 3" key="1">
    <citation type="submission" date="2014-04" db="EMBL/GenBank/DDBJ databases">
        <authorList>
            <consortium name="DOE Joint Genome Institute"/>
            <person name="Kuo A."/>
            <person name="Tarkka M."/>
            <person name="Buscot F."/>
            <person name="Kohler A."/>
            <person name="Nagy L.G."/>
            <person name="Floudas D."/>
            <person name="Copeland A."/>
            <person name="Barry K.W."/>
            <person name="Cichocki N."/>
            <person name="Veneault-Fourrey C."/>
            <person name="LaButti K."/>
            <person name="Lindquist E.A."/>
            <person name="Lipzen A."/>
            <person name="Lundell T."/>
            <person name="Morin E."/>
            <person name="Murat C."/>
            <person name="Sun H."/>
            <person name="Tunlid A."/>
            <person name="Henrissat B."/>
            <person name="Grigoriev I.V."/>
            <person name="Hibbett D.S."/>
            <person name="Martin F."/>
            <person name="Nordberg H.P."/>
            <person name="Cantor M.N."/>
            <person name="Hua S.X."/>
        </authorList>
    </citation>
    <scope>NUCLEOTIDE SEQUENCE [LARGE SCALE GENOMIC DNA]</scope>
    <source>
        <strain evidence="2 3">F 1598</strain>
    </source>
</reference>
<proteinExistence type="predicted"/>
<reference evidence="3" key="2">
    <citation type="submission" date="2015-01" db="EMBL/GenBank/DDBJ databases">
        <title>Evolutionary Origins and Diversification of the Mycorrhizal Mutualists.</title>
        <authorList>
            <consortium name="DOE Joint Genome Institute"/>
            <consortium name="Mycorrhizal Genomics Consortium"/>
            <person name="Kohler A."/>
            <person name="Kuo A."/>
            <person name="Nagy L.G."/>
            <person name="Floudas D."/>
            <person name="Copeland A."/>
            <person name="Barry K.W."/>
            <person name="Cichocki N."/>
            <person name="Veneault-Fourrey C."/>
            <person name="LaButti K."/>
            <person name="Lindquist E.A."/>
            <person name="Lipzen A."/>
            <person name="Lundell T."/>
            <person name="Morin E."/>
            <person name="Murat C."/>
            <person name="Riley R."/>
            <person name="Ohm R."/>
            <person name="Sun H."/>
            <person name="Tunlid A."/>
            <person name="Henrissat B."/>
            <person name="Grigoriev I.V."/>
            <person name="Hibbett D.S."/>
            <person name="Martin F."/>
        </authorList>
    </citation>
    <scope>NUCLEOTIDE SEQUENCE [LARGE SCALE GENOMIC DNA]</scope>
    <source>
        <strain evidence="3">F 1598</strain>
    </source>
</reference>
<feature type="region of interest" description="Disordered" evidence="1">
    <location>
        <begin position="200"/>
        <end position="221"/>
    </location>
</feature>
<organism evidence="2 3">
    <name type="scientific">Piloderma croceum (strain F 1598)</name>
    <dbReference type="NCBI Taxonomy" id="765440"/>
    <lineage>
        <taxon>Eukaryota</taxon>
        <taxon>Fungi</taxon>
        <taxon>Dikarya</taxon>
        <taxon>Basidiomycota</taxon>
        <taxon>Agaricomycotina</taxon>
        <taxon>Agaricomycetes</taxon>
        <taxon>Agaricomycetidae</taxon>
        <taxon>Atheliales</taxon>
        <taxon>Atheliaceae</taxon>
        <taxon>Piloderma</taxon>
    </lineage>
</organism>
<dbReference type="InParanoid" id="A0A0C3F6Q0"/>
<feature type="compositionally biased region" description="Polar residues" evidence="1">
    <location>
        <begin position="22"/>
        <end position="35"/>
    </location>
</feature>
<evidence type="ECO:0000313" key="3">
    <source>
        <dbReference type="Proteomes" id="UP000054166"/>
    </source>
</evidence>
<name>A0A0C3F6Q0_PILCF</name>
<feature type="compositionally biased region" description="Acidic residues" evidence="1">
    <location>
        <begin position="201"/>
        <end position="220"/>
    </location>
</feature>
<evidence type="ECO:0000256" key="1">
    <source>
        <dbReference type="SAM" id="MobiDB-lite"/>
    </source>
</evidence>
<dbReference type="HOGENOM" id="CLU_1138383_0_0_1"/>
<evidence type="ECO:0000313" key="2">
    <source>
        <dbReference type="EMBL" id="KIM75594.1"/>
    </source>
</evidence>
<dbReference type="OrthoDB" id="2637823at2759"/>
<keyword evidence="3" id="KW-1185">Reference proteome</keyword>
<feature type="region of interest" description="Disordered" evidence="1">
    <location>
        <begin position="1"/>
        <end position="38"/>
    </location>
</feature>
<gene>
    <name evidence="2" type="ORF">PILCRDRAFT_13510</name>
</gene>
<feature type="compositionally biased region" description="Basic and acidic residues" evidence="1">
    <location>
        <begin position="1"/>
        <end position="12"/>
    </location>
</feature>
<protein>
    <submittedName>
        <fullName evidence="2">Uncharacterized protein</fullName>
    </submittedName>
</protein>